<dbReference type="OrthoDB" id="1055148at2759"/>
<dbReference type="CDD" id="cd11065">
    <property type="entry name" value="CYP64-like"/>
    <property type="match status" value="1"/>
</dbReference>
<evidence type="ECO:0000313" key="17">
    <source>
        <dbReference type="Proteomes" id="UP000307440"/>
    </source>
</evidence>
<comment type="subcellular location">
    <subcellularLocation>
        <location evidence="2">Membrane</location>
        <topology evidence="2">Single-pass membrane protein</topology>
    </subcellularLocation>
</comment>
<organism evidence="16 17">
    <name type="scientific">Coprinopsis marcescibilis</name>
    <name type="common">Agaric fungus</name>
    <name type="synonym">Psathyrella marcescibilis</name>
    <dbReference type="NCBI Taxonomy" id="230819"/>
    <lineage>
        <taxon>Eukaryota</taxon>
        <taxon>Fungi</taxon>
        <taxon>Dikarya</taxon>
        <taxon>Basidiomycota</taxon>
        <taxon>Agaricomycotina</taxon>
        <taxon>Agaricomycetes</taxon>
        <taxon>Agaricomycetidae</taxon>
        <taxon>Agaricales</taxon>
        <taxon>Agaricineae</taxon>
        <taxon>Psathyrellaceae</taxon>
        <taxon>Coprinopsis</taxon>
    </lineage>
</organism>
<evidence type="ECO:0000256" key="7">
    <source>
        <dbReference type="ARBA" id="ARBA00022723"/>
    </source>
</evidence>
<dbReference type="PANTHER" id="PTHR46300">
    <property type="entry name" value="P450, PUTATIVE (EUROFUNG)-RELATED-RELATED"/>
    <property type="match status" value="1"/>
</dbReference>
<evidence type="ECO:0000256" key="11">
    <source>
        <dbReference type="ARBA" id="ARBA00023033"/>
    </source>
</evidence>
<evidence type="ECO:0000256" key="8">
    <source>
        <dbReference type="ARBA" id="ARBA00022989"/>
    </source>
</evidence>
<evidence type="ECO:0000256" key="2">
    <source>
        <dbReference type="ARBA" id="ARBA00004167"/>
    </source>
</evidence>
<evidence type="ECO:0000256" key="9">
    <source>
        <dbReference type="ARBA" id="ARBA00023002"/>
    </source>
</evidence>
<dbReference type="EMBL" id="ML210373">
    <property type="protein sequence ID" value="TFK18867.1"/>
    <property type="molecule type" value="Genomic_DNA"/>
</dbReference>
<dbReference type="PANTHER" id="PTHR46300:SF2">
    <property type="entry name" value="CYTOCHROME P450 MONOOXYGENASE ALNH-RELATED"/>
    <property type="match status" value="1"/>
</dbReference>
<keyword evidence="12" id="KW-0472">Membrane</keyword>
<dbReference type="PRINTS" id="PR00385">
    <property type="entry name" value="P450"/>
</dbReference>
<keyword evidence="9 15" id="KW-0560">Oxidoreductase</keyword>
<dbReference type="GO" id="GO:0005506">
    <property type="term" value="F:iron ion binding"/>
    <property type="evidence" value="ECO:0007669"/>
    <property type="project" value="InterPro"/>
</dbReference>
<comment type="cofactor">
    <cofactor evidence="1 14">
        <name>heme</name>
        <dbReference type="ChEBI" id="CHEBI:30413"/>
    </cofactor>
</comment>
<name>A0A5C3KG90_COPMA</name>
<dbReference type="InterPro" id="IPR002401">
    <property type="entry name" value="Cyt_P450_E_grp-I"/>
</dbReference>
<dbReference type="GO" id="GO:0016705">
    <property type="term" value="F:oxidoreductase activity, acting on paired donors, with incorporation or reduction of molecular oxygen"/>
    <property type="evidence" value="ECO:0007669"/>
    <property type="project" value="InterPro"/>
</dbReference>
<keyword evidence="6" id="KW-0812">Transmembrane</keyword>
<dbReference type="Pfam" id="PF00067">
    <property type="entry name" value="p450"/>
    <property type="match status" value="1"/>
</dbReference>
<keyword evidence="17" id="KW-1185">Reference proteome</keyword>
<dbReference type="AlphaFoldDB" id="A0A5C3KG90"/>
<comment type="similarity">
    <text evidence="4 15">Belongs to the cytochrome P450 family.</text>
</comment>
<dbReference type="STRING" id="230819.A0A5C3KG90"/>
<evidence type="ECO:0000256" key="1">
    <source>
        <dbReference type="ARBA" id="ARBA00001971"/>
    </source>
</evidence>
<keyword evidence="5 14" id="KW-0349">Heme</keyword>
<dbReference type="Gene3D" id="1.10.630.10">
    <property type="entry name" value="Cytochrome P450"/>
    <property type="match status" value="1"/>
</dbReference>
<comment type="pathway">
    <text evidence="3">Secondary metabolite biosynthesis.</text>
</comment>
<evidence type="ECO:0000256" key="10">
    <source>
        <dbReference type="ARBA" id="ARBA00023004"/>
    </source>
</evidence>
<accession>A0A5C3KG90</accession>
<evidence type="ECO:0000256" key="13">
    <source>
        <dbReference type="ARBA" id="ARBA00023180"/>
    </source>
</evidence>
<keyword evidence="11 15" id="KW-0503">Monooxygenase</keyword>
<reference evidence="16 17" key="1">
    <citation type="journal article" date="2019" name="Nat. Ecol. Evol.">
        <title>Megaphylogeny resolves global patterns of mushroom evolution.</title>
        <authorList>
            <person name="Varga T."/>
            <person name="Krizsan K."/>
            <person name="Foldi C."/>
            <person name="Dima B."/>
            <person name="Sanchez-Garcia M."/>
            <person name="Sanchez-Ramirez S."/>
            <person name="Szollosi G.J."/>
            <person name="Szarkandi J.G."/>
            <person name="Papp V."/>
            <person name="Albert L."/>
            <person name="Andreopoulos W."/>
            <person name="Angelini C."/>
            <person name="Antonin V."/>
            <person name="Barry K.W."/>
            <person name="Bougher N.L."/>
            <person name="Buchanan P."/>
            <person name="Buyck B."/>
            <person name="Bense V."/>
            <person name="Catcheside P."/>
            <person name="Chovatia M."/>
            <person name="Cooper J."/>
            <person name="Damon W."/>
            <person name="Desjardin D."/>
            <person name="Finy P."/>
            <person name="Geml J."/>
            <person name="Haridas S."/>
            <person name="Hughes K."/>
            <person name="Justo A."/>
            <person name="Karasinski D."/>
            <person name="Kautmanova I."/>
            <person name="Kiss B."/>
            <person name="Kocsube S."/>
            <person name="Kotiranta H."/>
            <person name="LaButti K.M."/>
            <person name="Lechner B.E."/>
            <person name="Liimatainen K."/>
            <person name="Lipzen A."/>
            <person name="Lukacs Z."/>
            <person name="Mihaltcheva S."/>
            <person name="Morgado L.N."/>
            <person name="Niskanen T."/>
            <person name="Noordeloos M.E."/>
            <person name="Ohm R.A."/>
            <person name="Ortiz-Santana B."/>
            <person name="Ovrebo C."/>
            <person name="Racz N."/>
            <person name="Riley R."/>
            <person name="Savchenko A."/>
            <person name="Shiryaev A."/>
            <person name="Soop K."/>
            <person name="Spirin V."/>
            <person name="Szebenyi C."/>
            <person name="Tomsovsky M."/>
            <person name="Tulloss R.E."/>
            <person name="Uehling J."/>
            <person name="Grigoriev I.V."/>
            <person name="Vagvolgyi C."/>
            <person name="Papp T."/>
            <person name="Martin F.M."/>
            <person name="Miettinen O."/>
            <person name="Hibbett D.S."/>
            <person name="Nagy L.G."/>
        </authorList>
    </citation>
    <scope>NUCLEOTIDE SEQUENCE [LARGE SCALE GENOMIC DNA]</scope>
    <source>
        <strain evidence="16 17">CBS 121175</strain>
    </source>
</reference>
<evidence type="ECO:0000256" key="15">
    <source>
        <dbReference type="RuleBase" id="RU000461"/>
    </source>
</evidence>
<evidence type="ECO:0000313" key="16">
    <source>
        <dbReference type="EMBL" id="TFK18867.1"/>
    </source>
</evidence>
<keyword evidence="7 14" id="KW-0479">Metal-binding</keyword>
<keyword evidence="10 14" id="KW-0408">Iron</keyword>
<dbReference type="GO" id="GO:0016020">
    <property type="term" value="C:membrane"/>
    <property type="evidence" value="ECO:0007669"/>
    <property type="project" value="UniProtKB-SubCell"/>
</dbReference>
<proteinExistence type="inferred from homology"/>
<evidence type="ECO:0000256" key="6">
    <source>
        <dbReference type="ARBA" id="ARBA00022692"/>
    </source>
</evidence>
<evidence type="ECO:0000256" key="12">
    <source>
        <dbReference type="ARBA" id="ARBA00023136"/>
    </source>
</evidence>
<dbReference type="PROSITE" id="PS00086">
    <property type="entry name" value="CYTOCHROME_P450"/>
    <property type="match status" value="1"/>
</dbReference>
<dbReference type="Proteomes" id="UP000307440">
    <property type="component" value="Unassembled WGS sequence"/>
</dbReference>
<evidence type="ECO:0000256" key="4">
    <source>
        <dbReference type="ARBA" id="ARBA00010617"/>
    </source>
</evidence>
<evidence type="ECO:0000256" key="14">
    <source>
        <dbReference type="PIRSR" id="PIRSR602401-1"/>
    </source>
</evidence>
<dbReference type="InterPro" id="IPR036396">
    <property type="entry name" value="Cyt_P450_sf"/>
</dbReference>
<keyword evidence="8" id="KW-1133">Transmembrane helix</keyword>
<dbReference type="InterPro" id="IPR050364">
    <property type="entry name" value="Cytochrome_P450_fung"/>
</dbReference>
<evidence type="ECO:0000256" key="3">
    <source>
        <dbReference type="ARBA" id="ARBA00005179"/>
    </source>
</evidence>
<dbReference type="GO" id="GO:0020037">
    <property type="term" value="F:heme binding"/>
    <property type="evidence" value="ECO:0007669"/>
    <property type="project" value="InterPro"/>
</dbReference>
<dbReference type="SUPFAM" id="SSF48264">
    <property type="entry name" value="Cytochrome P450"/>
    <property type="match status" value="1"/>
</dbReference>
<dbReference type="PRINTS" id="PR00463">
    <property type="entry name" value="EP450I"/>
</dbReference>
<evidence type="ECO:0000256" key="5">
    <source>
        <dbReference type="ARBA" id="ARBA00022617"/>
    </source>
</evidence>
<dbReference type="GO" id="GO:0004497">
    <property type="term" value="F:monooxygenase activity"/>
    <property type="evidence" value="ECO:0007669"/>
    <property type="project" value="UniProtKB-KW"/>
</dbReference>
<gene>
    <name evidence="16" type="ORF">FA15DRAFT_674951</name>
</gene>
<feature type="binding site" description="axial binding residue" evidence="14">
    <location>
        <position position="429"/>
    </location>
    <ligand>
        <name>heme</name>
        <dbReference type="ChEBI" id="CHEBI:30413"/>
    </ligand>
    <ligandPart>
        <name>Fe</name>
        <dbReference type="ChEBI" id="CHEBI:18248"/>
    </ligandPart>
</feature>
<protein>
    <submittedName>
        <fullName evidence="16">Cytochrome P450</fullName>
    </submittedName>
</protein>
<sequence>MGVFLRIVGALFATWCVRTVLYLIRVRRFPPGPPRPILLDNRGDMAFKQNWKAFHDWNKKYGSIISFYLGRKPLVVLGSLDAVTDLLEKKGNIYSSRPRFIVAGEILCRNMRGLGMPYGQRWRNWRSLMHASMSIEASAAYKPLQSAETKIMLRDILQNQDSPEKFPDFIRRYAVSVVTVVAYGRRIKTLEDHLVVKQQKIDEYYINSTVPGKFLVEIFPILTWLPKSLQWYRREPEEHYKKDVALLTELMEEVRERMKKGLAYPSTATRALEKQGAFGLDDLETAYALASPFGAGAGTTLATLDFFLLAMLIHPEAMRKAHEELDRVIGRDRLPEYDDRDSLPYVNALIKEIMRWRPIAPIAVPHSVIADDEYKGHFIPKGTTVIGSIYSITQNEEMFPDPETFRPDRYIENPKLPNSFVFGFGRRVCPGMHVAQNSLFSIVSKMLWAYEILPTKDSQGKPIIPSKDDIIPALVIKPKPFNFLLVPRHGNVAAIVTEEARKADVELAAYE</sequence>
<dbReference type="InterPro" id="IPR001128">
    <property type="entry name" value="Cyt_P450"/>
</dbReference>
<dbReference type="InterPro" id="IPR017972">
    <property type="entry name" value="Cyt_P450_CS"/>
</dbReference>
<keyword evidence="13" id="KW-0325">Glycoprotein</keyword>